<dbReference type="Gene3D" id="1.10.510.10">
    <property type="entry name" value="Transferase(Phosphotransferase) domain 1"/>
    <property type="match status" value="1"/>
</dbReference>
<sequence>MVHIKKHVKSFLSFLKKSKKSVHVISICSICWKQRNYIECENCHNHDYGKCYDCGEQKIKRNWCSNCKPLEIIPTFTLWTSGNDKIDQLIQEDQLIPKYHDWDCWRWIEYNELNDIEYKSKGGFGEVYKAQWNNIPIEYSKYGYSNEVAMKKLMNSQNISKDFIKEINAHLKNKYFFIVKIFGITRDPSTEEYAIIMRYCNKGDWKGIIRNKNRSLLWKDRLKMLYKVTIALSNFHDNGYMHCDIHPGNILLNNYTTYLSDLGLCKPADYKSPSGEIYGIIPYMAPEVLRGKSFIPASDVYSFGMIMWELTSREAPFNNLPHDQYLILSICDGLRPQIIKGTPEVYGDLMRSCWEKDPSNRPTSEELCIIIGEWYNASFNKINNPEYYEIFKRADKEMAKLESTQQHPDSYNVSRPLSKYIIAARAISEDSEDSRDTRDDLEIIEVDSLEITIDEEISLEITIDEEIRF</sequence>
<gene>
    <name evidence="2" type="ORF">Glove_103g234</name>
</gene>
<organism evidence="2 3">
    <name type="scientific">Diversispora epigaea</name>
    <dbReference type="NCBI Taxonomy" id="1348612"/>
    <lineage>
        <taxon>Eukaryota</taxon>
        <taxon>Fungi</taxon>
        <taxon>Fungi incertae sedis</taxon>
        <taxon>Mucoromycota</taxon>
        <taxon>Glomeromycotina</taxon>
        <taxon>Glomeromycetes</taxon>
        <taxon>Diversisporales</taxon>
        <taxon>Diversisporaceae</taxon>
        <taxon>Diversispora</taxon>
    </lineage>
</organism>
<accession>A0A397J601</accession>
<name>A0A397J601_9GLOM</name>
<dbReference type="PROSITE" id="PS50011">
    <property type="entry name" value="PROTEIN_KINASE_DOM"/>
    <property type="match status" value="1"/>
</dbReference>
<dbReference type="PANTHER" id="PTHR44329">
    <property type="entry name" value="SERINE/THREONINE-PROTEIN KINASE TNNI3K-RELATED"/>
    <property type="match status" value="1"/>
</dbReference>
<dbReference type="Proteomes" id="UP000266861">
    <property type="component" value="Unassembled WGS sequence"/>
</dbReference>
<evidence type="ECO:0000313" key="2">
    <source>
        <dbReference type="EMBL" id="RHZ82867.1"/>
    </source>
</evidence>
<dbReference type="InterPro" id="IPR011009">
    <property type="entry name" value="Kinase-like_dom_sf"/>
</dbReference>
<dbReference type="GO" id="GO:0005524">
    <property type="term" value="F:ATP binding"/>
    <property type="evidence" value="ECO:0007669"/>
    <property type="project" value="InterPro"/>
</dbReference>
<dbReference type="STRING" id="1348612.A0A397J601"/>
<feature type="domain" description="Protein kinase" evidence="1">
    <location>
        <begin position="113"/>
        <end position="375"/>
    </location>
</feature>
<keyword evidence="3" id="KW-1185">Reference proteome</keyword>
<reference evidence="2 3" key="1">
    <citation type="submission" date="2018-08" db="EMBL/GenBank/DDBJ databases">
        <title>Genome and evolution of the arbuscular mycorrhizal fungus Diversispora epigaea (formerly Glomus versiforme) and its bacterial endosymbionts.</title>
        <authorList>
            <person name="Sun X."/>
            <person name="Fei Z."/>
            <person name="Harrison M."/>
        </authorList>
    </citation>
    <scope>NUCLEOTIDE SEQUENCE [LARGE SCALE GENOMIC DNA]</scope>
    <source>
        <strain evidence="2 3">IT104</strain>
    </source>
</reference>
<dbReference type="GO" id="GO:0004674">
    <property type="term" value="F:protein serine/threonine kinase activity"/>
    <property type="evidence" value="ECO:0007669"/>
    <property type="project" value="TreeGrafter"/>
</dbReference>
<evidence type="ECO:0000259" key="1">
    <source>
        <dbReference type="PROSITE" id="PS50011"/>
    </source>
</evidence>
<dbReference type="EMBL" id="PQFF01000096">
    <property type="protein sequence ID" value="RHZ82867.1"/>
    <property type="molecule type" value="Genomic_DNA"/>
</dbReference>
<dbReference type="Pfam" id="PF07714">
    <property type="entry name" value="PK_Tyr_Ser-Thr"/>
    <property type="match status" value="1"/>
</dbReference>
<proteinExistence type="predicted"/>
<dbReference type="InterPro" id="IPR000719">
    <property type="entry name" value="Prot_kinase_dom"/>
</dbReference>
<protein>
    <recommendedName>
        <fullName evidence="1">Protein kinase domain-containing protein</fullName>
    </recommendedName>
</protein>
<dbReference type="PRINTS" id="PR00109">
    <property type="entry name" value="TYRKINASE"/>
</dbReference>
<evidence type="ECO:0000313" key="3">
    <source>
        <dbReference type="Proteomes" id="UP000266861"/>
    </source>
</evidence>
<dbReference type="AlphaFoldDB" id="A0A397J601"/>
<dbReference type="InterPro" id="IPR001245">
    <property type="entry name" value="Ser-Thr/Tyr_kinase_cat_dom"/>
</dbReference>
<dbReference type="InterPro" id="IPR051681">
    <property type="entry name" value="Ser/Thr_Kinases-Pseudokinases"/>
</dbReference>
<comment type="caution">
    <text evidence="2">The sequence shown here is derived from an EMBL/GenBank/DDBJ whole genome shotgun (WGS) entry which is preliminary data.</text>
</comment>
<dbReference type="SUPFAM" id="SSF56112">
    <property type="entry name" value="Protein kinase-like (PK-like)"/>
    <property type="match status" value="1"/>
</dbReference>
<dbReference type="OrthoDB" id="10261027at2759"/>